<keyword evidence="11" id="KW-0464">Manganese</keyword>
<keyword evidence="8 14" id="KW-0479">Metal-binding</keyword>
<dbReference type="InterPro" id="IPR007865">
    <property type="entry name" value="Aminopep_P_N"/>
</dbReference>
<dbReference type="InterPro" id="IPR001131">
    <property type="entry name" value="Peptidase_M24B_aminopep-P_CS"/>
</dbReference>
<dbReference type="AlphaFoldDB" id="A0AAE0HG99"/>
<evidence type="ECO:0000256" key="4">
    <source>
        <dbReference type="ARBA" id="ARBA00008766"/>
    </source>
</evidence>
<evidence type="ECO:0000256" key="10">
    <source>
        <dbReference type="ARBA" id="ARBA00023049"/>
    </source>
</evidence>
<keyword evidence="9" id="KW-0378">Hydrolase</keyword>
<dbReference type="GO" id="GO:0070006">
    <property type="term" value="F:metalloaminopeptidase activity"/>
    <property type="evidence" value="ECO:0007669"/>
    <property type="project" value="InterPro"/>
</dbReference>
<comment type="caution">
    <text evidence="17">The sequence shown here is derived from an EMBL/GenBank/DDBJ whole genome shotgun (WGS) entry which is preliminary data.</text>
</comment>
<dbReference type="Pfam" id="PF05195">
    <property type="entry name" value="AMP_N"/>
    <property type="match status" value="1"/>
</dbReference>
<evidence type="ECO:0000256" key="1">
    <source>
        <dbReference type="ARBA" id="ARBA00001424"/>
    </source>
</evidence>
<proteinExistence type="inferred from homology"/>
<evidence type="ECO:0000256" key="9">
    <source>
        <dbReference type="ARBA" id="ARBA00022801"/>
    </source>
</evidence>
<evidence type="ECO:0000313" key="17">
    <source>
        <dbReference type="EMBL" id="KAK3295915.1"/>
    </source>
</evidence>
<dbReference type="Pfam" id="PF00557">
    <property type="entry name" value="Peptidase_M24"/>
    <property type="match status" value="1"/>
</dbReference>
<sequence>MATESKMEFHDDSYDLVAVDEFDALSIELKPGSSSTPSTERAATSKVSEDPNGMIYNRRLNQKWLEGLGKFPAKTHARKVANELGAKQGLIYLPGQDEKYYEDSDMGPTFRQRRYFYYMAGADFQGCAVTYDIRKDHLVLWVPRIDPKTVLWFGGVPTPEECKAASDVDDVRYIETLSETLCPALEPGETIYVLHRDQIPKLDHLMVVVRVDTTHLRLAMDAARVIKTDHEIALIRRANAISSAAHKAVLHSIKRFTNEREVDSLFTGYCTAHGAPIQAYPVIAASGANASTLHYADNNQPFKNRQLLILDAGAEYHCYASDVTRTIPLRTFSRNAGAIYRLVERMQAECIAQIRPGVRYRALHAHACAVAVAGLLRLGVLRGGSEGEILGRGTVAAFFPHGLGHHVGLEVHDVSGRERLLLGGAAAAGGAGARGGRVGGRMGMRMKREGMTPGVVAALWADENRPEGAMAASLGGPGQKLAEGMVVTVEPGIYFCREYIEGYFLNDPDHAKYIDAEVLAKYWDVGGVRIEDDILVTKDGYENLTWAPKGDEMLKCMNEPTPL</sequence>
<dbReference type="InterPro" id="IPR000994">
    <property type="entry name" value="Pept_M24"/>
</dbReference>
<organism evidence="17 18">
    <name type="scientific">Chaetomium fimeti</name>
    <dbReference type="NCBI Taxonomy" id="1854472"/>
    <lineage>
        <taxon>Eukaryota</taxon>
        <taxon>Fungi</taxon>
        <taxon>Dikarya</taxon>
        <taxon>Ascomycota</taxon>
        <taxon>Pezizomycotina</taxon>
        <taxon>Sordariomycetes</taxon>
        <taxon>Sordariomycetidae</taxon>
        <taxon>Sordariales</taxon>
        <taxon>Chaetomiaceae</taxon>
        <taxon>Chaetomium</taxon>
    </lineage>
</organism>
<dbReference type="EC" id="3.4.11.9" evidence="5"/>
<feature type="compositionally biased region" description="Polar residues" evidence="15">
    <location>
        <begin position="32"/>
        <end position="46"/>
    </location>
</feature>
<name>A0AAE0HG99_9PEZI</name>
<dbReference type="PANTHER" id="PTHR43226">
    <property type="entry name" value="XAA-PRO AMINOPEPTIDASE 3"/>
    <property type="match status" value="1"/>
</dbReference>
<comment type="cofactor">
    <cofactor evidence="2">
        <name>Mn(2+)</name>
        <dbReference type="ChEBI" id="CHEBI:29035"/>
    </cofactor>
</comment>
<dbReference type="InterPro" id="IPR052433">
    <property type="entry name" value="X-Pro_dipept-like"/>
</dbReference>
<feature type="region of interest" description="Disordered" evidence="15">
    <location>
        <begin position="29"/>
        <end position="48"/>
    </location>
</feature>
<dbReference type="GeneID" id="87845016"/>
<dbReference type="PANTHER" id="PTHR43226:SF3">
    <property type="entry name" value="XAA-PRO AMINOPEPTIDASE AN0832-RELATED"/>
    <property type="match status" value="1"/>
</dbReference>
<dbReference type="Gene3D" id="3.40.350.10">
    <property type="entry name" value="Creatinase/prolidase N-terminal domain"/>
    <property type="match status" value="1"/>
</dbReference>
<evidence type="ECO:0000256" key="6">
    <source>
        <dbReference type="ARBA" id="ARBA00022438"/>
    </source>
</evidence>
<dbReference type="SMART" id="SM01011">
    <property type="entry name" value="AMP_N"/>
    <property type="match status" value="1"/>
</dbReference>
<dbReference type="Gene3D" id="3.90.230.10">
    <property type="entry name" value="Creatinase/methionine aminopeptidase superfamily"/>
    <property type="match status" value="1"/>
</dbReference>
<comment type="similarity">
    <text evidence="4 14">Belongs to the peptidase M24B family.</text>
</comment>
<protein>
    <recommendedName>
        <fullName evidence="5">Xaa-Pro aminopeptidase</fullName>
        <ecNumber evidence="5">3.4.11.9</ecNumber>
    </recommendedName>
    <alternativeName>
        <fullName evidence="12">Aminoacylproline aminopeptidase</fullName>
    </alternativeName>
    <alternativeName>
        <fullName evidence="13">Prolidase</fullName>
    </alternativeName>
</protein>
<dbReference type="SUPFAM" id="SSF55920">
    <property type="entry name" value="Creatinase/aminopeptidase"/>
    <property type="match status" value="1"/>
</dbReference>
<evidence type="ECO:0000256" key="7">
    <source>
        <dbReference type="ARBA" id="ARBA00022670"/>
    </source>
</evidence>
<accession>A0AAE0HG99</accession>
<keyword evidence="10" id="KW-0482">Metalloprotease</keyword>
<comment type="function">
    <text evidence="3">Catalyzes the removal of a penultimate prolyl residue from the N-termini of peptides.</text>
</comment>
<dbReference type="RefSeq" id="XP_062659429.1">
    <property type="nucleotide sequence ID" value="XM_062808068.1"/>
</dbReference>
<evidence type="ECO:0000259" key="16">
    <source>
        <dbReference type="SMART" id="SM01011"/>
    </source>
</evidence>
<reference evidence="17" key="1">
    <citation type="journal article" date="2023" name="Mol. Phylogenet. Evol.">
        <title>Genome-scale phylogeny and comparative genomics of the fungal order Sordariales.</title>
        <authorList>
            <person name="Hensen N."/>
            <person name="Bonometti L."/>
            <person name="Westerberg I."/>
            <person name="Brannstrom I.O."/>
            <person name="Guillou S."/>
            <person name="Cros-Aarteil S."/>
            <person name="Calhoun S."/>
            <person name="Haridas S."/>
            <person name="Kuo A."/>
            <person name="Mondo S."/>
            <person name="Pangilinan J."/>
            <person name="Riley R."/>
            <person name="LaButti K."/>
            <person name="Andreopoulos B."/>
            <person name="Lipzen A."/>
            <person name="Chen C."/>
            <person name="Yan M."/>
            <person name="Daum C."/>
            <person name="Ng V."/>
            <person name="Clum A."/>
            <person name="Steindorff A."/>
            <person name="Ohm R.A."/>
            <person name="Martin F."/>
            <person name="Silar P."/>
            <person name="Natvig D.O."/>
            <person name="Lalanne C."/>
            <person name="Gautier V."/>
            <person name="Ament-Velasquez S.L."/>
            <person name="Kruys A."/>
            <person name="Hutchinson M.I."/>
            <person name="Powell A.J."/>
            <person name="Barry K."/>
            <person name="Miller A.N."/>
            <person name="Grigoriev I.V."/>
            <person name="Debuchy R."/>
            <person name="Gladieux P."/>
            <person name="Hiltunen Thoren M."/>
            <person name="Johannesson H."/>
        </authorList>
    </citation>
    <scope>NUCLEOTIDE SEQUENCE</scope>
    <source>
        <strain evidence="17">CBS 168.71</strain>
    </source>
</reference>
<dbReference type="SUPFAM" id="SSF53092">
    <property type="entry name" value="Creatinase/prolidase N-terminal domain"/>
    <property type="match status" value="1"/>
</dbReference>
<dbReference type="Proteomes" id="UP001278766">
    <property type="component" value="Unassembled WGS sequence"/>
</dbReference>
<evidence type="ECO:0000256" key="13">
    <source>
        <dbReference type="ARBA" id="ARBA00032413"/>
    </source>
</evidence>
<keyword evidence="18" id="KW-1185">Reference proteome</keyword>
<dbReference type="GO" id="GO:0030145">
    <property type="term" value="F:manganese ion binding"/>
    <property type="evidence" value="ECO:0007669"/>
    <property type="project" value="InterPro"/>
</dbReference>
<keyword evidence="6 17" id="KW-0031">Aminopeptidase</keyword>
<evidence type="ECO:0000256" key="14">
    <source>
        <dbReference type="RuleBase" id="RU000590"/>
    </source>
</evidence>
<feature type="domain" description="Aminopeptidase P N-terminal" evidence="16">
    <location>
        <begin position="71"/>
        <end position="200"/>
    </location>
</feature>
<evidence type="ECO:0000256" key="11">
    <source>
        <dbReference type="ARBA" id="ARBA00023211"/>
    </source>
</evidence>
<evidence type="ECO:0000256" key="5">
    <source>
        <dbReference type="ARBA" id="ARBA00012574"/>
    </source>
</evidence>
<evidence type="ECO:0000256" key="2">
    <source>
        <dbReference type="ARBA" id="ARBA00001936"/>
    </source>
</evidence>
<dbReference type="InterPro" id="IPR029149">
    <property type="entry name" value="Creatin/AminoP/Spt16_N"/>
</dbReference>
<evidence type="ECO:0000256" key="8">
    <source>
        <dbReference type="ARBA" id="ARBA00022723"/>
    </source>
</evidence>
<dbReference type="GO" id="GO:0006508">
    <property type="term" value="P:proteolysis"/>
    <property type="evidence" value="ECO:0007669"/>
    <property type="project" value="UniProtKB-KW"/>
</dbReference>
<dbReference type="EMBL" id="JAUEPN010000004">
    <property type="protein sequence ID" value="KAK3295915.1"/>
    <property type="molecule type" value="Genomic_DNA"/>
</dbReference>
<keyword evidence="7" id="KW-0645">Protease</keyword>
<evidence type="ECO:0000313" key="18">
    <source>
        <dbReference type="Proteomes" id="UP001278766"/>
    </source>
</evidence>
<dbReference type="InterPro" id="IPR036005">
    <property type="entry name" value="Creatinase/aminopeptidase-like"/>
</dbReference>
<evidence type="ECO:0000256" key="3">
    <source>
        <dbReference type="ARBA" id="ARBA00002443"/>
    </source>
</evidence>
<evidence type="ECO:0000256" key="15">
    <source>
        <dbReference type="SAM" id="MobiDB-lite"/>
    </source>
</evidence>
<evidence type="ECO:0000256" key="12">
    <source>
        <dbReference type="ARBA" id="ARBA00030849"/>
    </source>
</evidence>
<comment type="catalytic activity">
    <reaction evidence="1">
        <text>Release of any N-terminal amino acid, including proline, that is linked to proline, even from a dipeptide or tripeptide.</text>
        <dbReference type="EC" id="3.4.11.9"/>
    </reaction>
</comment>
<dbReference type="PROSITE" id="PS00491">
    <property type="entry name" value="PROLINE_PEPTIDASE"/>
    <property type="match status" value="1"/>
</dbReference>
<reference evidence="17" key="2">
    <citation type="submission" date="2023-06" db="EMBL/GenBank/DDBJ databases">
        <authorList>
            <consortium name="Lawrence Berkeley National Laboratory"/>
            <person name="Haridas S."/>
            <person name="Hensen N."/>
            <person name="Bonometti L."/>
            <person name="Westerberg I."/>
            <person name="Brannstrom I.O."/>
            <person name="Guillou S."/>
            <person name="Cros-Aarteil S."/>
            <person name="Calhoun S."/>
            <person name="Kuo A."/>
            <person name="Mondo S."/>
            <person name="Pangilinan J."/>
            <person name="Riley R."/>
            <person name="Labutti K."/>
            <person name="Andreopoulos B."/>
            <person name="Lipzen A."/>
            <person name="Chen C."/>
            <person name="Yanf M."/>
            <person name="Daum C."/>
            <person name="Ng V."/>
            <person name="Clum A."/>
            <person name="Steindorff A."/>
            <person name="Ohm R."/>
            <person name="Martin F."/>
            <person name="Silar P."/>
            <person name="Natvig D."/>
            <person name="Lalanne C."/>
            <person name="Gautier V."/>
            <person name="Ament-Velasquez S.L."/>
            <person name="Kruys A."/>
            <person name="Hutchinson M.I."/>
            <person name="Powell A.J."/>
            <person name="Barry K."/>
            <person name="Miller A.N."/>
            <person name="Grigoriev I.V."/>
            <person name="Debuchy R."/>
            <person name="Gladieux P."/>
            <person name="Thoren M.H."/>
            <person name="Johannesson H."/>
        </authorList>
    </citation>
    <scope>NUCLEOTIDE SEQUENCE</scope>
    <source>
        <strain evidence="17">CBS 168.71</strain>
    </source>
</reference>
<gene>
    <name evidence="17" type="ORF">B0H64DRAFT_474807</name>
</gene>